<name>A0A8J8NZE9_HALGN</name>
<evidence type="ECO:0000313" key="2">
    <source>
        <dbReference type="EMBL" id="TNV84458.1"/>
    </source>
</evidence>
<keyword evidence="1" id="KW-0175">Coiled coil</keyword>
<sequence length="439" mass="50164">MVPTDHISVSATRIQGMKIINSKVPQFRIFQLLPIFTFPQMKRHNSPHKLRPNFRQAVLSEESVINRYDQSAQSLEGLDLSSAGPLTEETLQSICCGTNDYIDLSMPEAQLRYYQQDLVLNCTICCIDPCECSKQATVGDISQEESHFSQMQEVSNEQKISIEYHAVLNVTEITVENSEQEERKIENAQDLKGNLDNQIADQLDLVQTRGSSQNADNRNSSLKKVPKIKLPCKKPSLPRRVTAEKKIQQAVVIKLLKGRRAKNSANIIVVNLKKSFPAESMRSLFRLFCTMYTREAEVRLLILKNLYIFATGRRYQQAEDIFRKLMLQICFSTTISKDTHSSVNKEALNKVELIVKNIDKKQSKAKTPKQRQNFNNWKTERVSQVLDILTSFDCKSACCKCFEQESNISLSGDLTINLLSLRRLQAYFRKSRIRLGADL</sequence>
<feature type="coiled-coil region" evidence="1">
    <location>
        <begin position="168"/>
        <end position="198"/>
    </location>
</feature>
<organism evidence="2 3">
    <name type="scientific">Halteria grandinella</name>
    <dbReference type="NCBI Taxonomy" id="5974"/>
    <lineage>
        <taxon>Eukaryota</taxon>
        <taxon>Sar</taxon>
        <taxon>Alveolata</taxon>
        <taxon>Ciliophora</taxon>
        <taxon>Intramacronucleata</taxon>
        <taxon>Spirotrichea</taxon>
        <taxon>Stichotrichia</taxon>
        <taxon>Sporadotrichida</taxon>
        <taxon>Halteriidae</taxon>
        <taxon>Halteria</taxon>
    </lineage>
</organism>
<comment type="caution">
    <text evidence="2">The sequence shown here is derived from an EMBL/GenBank/DDBJ whole genome shotgun (WGS) entry which is preliminary data.</text>
</comment>
<keyword evidence="3" id="KW-1185">Reference proteome</keyword>
<reference evidence="2" key="1">
    <citation type="submission" date="2019-06" db="EMBL/GenBank/DDBJ databases">
        <authorList>
            <person name="Zheng W."/>
        </authorList>
    </citation>
    <scope>NUCLEOTIDE SEQUENCE</scope>
    <source>
        <strain evidence="2">QDHG01</strain>
    </source>
</reference>
<proteinExistence type="predicted"/>
<protein>
    <submittedName>
        <fullName evidence="2">Uncharacterized protein</fullName>
    </submittedName>
</protein>
<dbReference type="Proteomes" id="UP000785679">
    <property type="component" value="Unassembled WGS sequence"/>
</dbReference>
<evidence type="ECO:0000313" key="3">
    <source>
        <dbReference type="Proteomes" id="UP000785679"/>
    </source>
</evidence>
<dbReference type="EMBL" id="RRYP01002748">
    <property type="protein sequence ID" value="TNV84458.1"/>
    <property type="molecule type" value="Genomic_DNA"/>
</dbReference>
<dbReference type="AlphaFoldDB" id="A0A8J8NZE9"/>
<accession>A0A8J8NZE9</accession>
<evidence type="ECO:0000256" key="1">
    <source>
        <dbReference type="SAM" id="Coils"/>
    </source>
</evidence>
<gene>
    <name evidence="2" type="ORF">FGO68_gene2331</name>
</gene>